<feature type="transmembrane region" description="Helical" evidence="8">
    <location>
        <begin position="87"/>
        <end position="117"/>
    </location>
</feature>
<keyword evidence="7 8" id="KW-0472">Membrane</keyword>
<dbReference type="PROSITE" id="PS00211">
    <property type="entry name" value="ABC_TRANSPORTER_1"/>
    <property type="match status" value="1"/>
</dbReference>
<reference evidence="11" key="1">
    <citation type="submission" date="2021-06" db="EMBL/GenBank/DDBJ databases">
        <authorList>
            <person name="Kallberg Y."/>
            <person name="Tangrot J."/>
            <person name="Rosling A."/>
        </authorList>
    </citation>
    <scope>NUCLEOTIDE SEQUENCE</scope>
    <source>
        <strain evidence="11">CL551</strain>
    </source>
</reference>
<dbReference type="PROSITE" id="PS50929">
    <property type="entry name" value="ABC_TM1F"/>
    <property type="match status" value="1"/>
</dbReference>
<dbReference type="Pfam" id="PF00005">
    <property type="entry name" value="ABC_tran"/>
    <property type="match status" value="1"/>
</dbReference>
<comment type="caution">
    <text evidence="11">The sequence shown here is derived from an EMBL/GenBank/DDBJ whole genome shotgun (WGS) entry which is preliminary data.</text>
</comment>
<keyword evidence="12" id="KW-1185">Reference proteome</keyword>
<keyword evidence="5" id="KW-0067">ATP-binding</keyword>
<evidence type="ECO:0000256" key="7">
    <source>
        <dbReference type="ARBA" id="ARBA00023136"/>
    </source>
</evidence>
<dbReference type="OrthoDB" id="6500128at2759"/>
<dbReference type="PROSITE" id="PS50893">
    <property type="entry name" value="ABC_TRANSPORTER_2"/>
    <property type="match status" value="1"/>
</dbReference>
<dbReference type="InterPro" id="IPR050173">
    <property type="entry name" value="ABC_transporter_C-like"/>
</dbReference>
<dbReference type="Gene3D" id="1.20.1560.10">
    <property type="entry name" value="ABC transporter type 1, transmembrane domain"/>
    <property type="match status" value="1"/>
</dbReference>
<evidence type="ECO:0000256" key="5">
    <source>
        <dbReference type="ARBA" id="ARBA00022840"/>
    </source>
</evidence>
<dbReference type="SUPFAM" id="SSF90123">
    <property type="entry name" value="ABC transporter transmembrane region"/>
    <property type="match status" value="1"/>
</dbReference>
<evidence type="ECO:0000256" key="1">
    <source>
        <dbReference type="ARBA" id="ARBA00004141"/>
    </source>
</evidence>
<evidence type="ECO:0000313" key="11">
    <source>
        <dbReference type="EMBL" id="CAG8610578.1"/>
    </source>
</evidence>
<feature type="domain" description="ABC transmembrane type-1" evidence="10">
    <location>
        <begin position="104"/>
        <end position="354"/>
    </location>
</feature>
<comment type="subcellular location">
    <subcellularLocation>
        <location evidence="1">Membrane</location>
        <topology evidence="1">Multi-pass membrane protein</topology>
    </subcellularLocation>
</comment>
<keyword evidence="6 8" id="KW-1133">Transmembrane helix</keyword>
<evidence type="ECO:0000256" key="8">
    <source>
        <dbReference type="SAM" id="Phobius"/>
    </source>
</evidence>
<dbReference type="SUPFAM" id="SSF52540">
    <property type="entry name" value="P-loop containing nucleoside triphosphate hydrolases"/>
    <property type="match status" value="1"/>
</dbReference>
<gene>
    <name evidence="11" type="ORF">AMORRO_LOCUS8200</name>
</gene>
<sequence length="554" mass="61853">MPPADTIKPAAQPQVTLYGGNRANFLSSWFFIWVFRLLKLSRTFNLDDDNLALQDSEKAKTVGNKLEGHWKLEFYNKNSRKPSIRRALVNSFGVSYAFLGIYKLIGAIFLFIGSYYFLNRLIKHIELEDGSTPESGVDGHMFALGLFLCALLSSIFINQVMSESTRIGVQVRAALMVLIYRKSLRLSSVGGGVGNIAMIILAFVQLGLAALPALIILLILFPIQYKLGRLTSSISNSTTTITSSRIHLMSEILTAIKLIKIYAWELYFCDRVNKVRNKEWNRLLTGIVVKVWTFCVVFGAPSLAMLCCLCVKLLAYSPPDNTLNTSTVFTVLALFYTVRYPLIMLPVAVRATLGAIGSFERLDEFLMKPELVPLEQEEQPIDGDPTLRIYIHNADFAYEGVPDPTLKFLNLKVKQGQVIAIVGDVGAGKSSILSAIIGQLRKENGVCKIRGSISYVPHDAWLLNATLKDNILFGTAFDEKRYKEVLHICALDHDLGTLSYGDMTEIGDRGVNLSLGQRQRVSLARAVYSNSDIVLLDDPLRFYVLPFCYFLLKI</sequence>
<feature type="transmembrane region" description="Helical" evidence="8">
    <location>
        <begin position="196"/>
        <end position="221"/>
    </location>
</feature>
<evidence type="ECO:0000256" key="3">
    <source>
        <dbReference type="ARBA" id="ARBA00022692"/>
    </source>
</evidence>
<dbReference type="GO" id="GO:0005524">
    <property type="term" value="F:ATP binding"/>
    <property type="evidence" value="ECO:0007669"/>
    <property type="project" value="UniProtKB-KW"/>
</dbReference>
<dbReference type="GO" id="GO:0016020">
    <property type="term" value="C:membrane"/>
    <property type="evidence" value="ECO:0007669"/>
    <property type="project" value="UniProtKB-SubCell"/>
</dbReference>
<proteinExistence type="predicted"/>
<name>A0A9N9CSL8_9GLOM</name>
<dbReference type="Gene3D" id="3.40.50.300">
    <property type="entry name" value="P-loop containing nucleotide triphosphate hydrolases"/>
    <property type="match status" value="1"/>
</dbReference>
<protein>
    <submittedName>
        <fullName evidence="11">5509_t:CDS:1</fullName>
    </submittedName>
</protein>
<dbReference type="InterPro" id="IPR044746">
    <property type="entry name" value="ABCC_6TM_D1"/>
</dbReference>
<keyword evidence="2" id="KW-0813">Transport</keyword>
<keyword evidence="3 8" id="KW-0812">Transmembrane</keyword>
<dbReference type="Proteomes" id="UP000789342">
    <property type="component" value="Unassembled WGS sequence"/>
</dbReference>
<evidence type="ECO:0000259" key="9">
    <source>
        <dbReference type="PROSITE" id="PS50893"/>
    </source>
</evidence>
<dbReference type="InterPro" id="IPR011527">
    <property type="entry name" value="ABC1_TM_dom"/>
</dbReference>
<dbReference type="AlphaFoldDB" id="A0A9N9CSL8"/>
<dbReference type="Pfam" id="PF00664">
    <property type="entry name" value="ABC_membrane"/>
    <property type="match status" value="1"/>
</dbReference>
<feature type="transmembrane region" description="Helical" evidence="8">
    <location>
        <begin position="283"/>
        <end position="316"/>
    </location>
</feature>
<dbReference type="CDD" id="cd18579">
    <property type="entry name" value="ABC_6TM_ABCC_D1"/>
    <property type="match status" value="1"/>
</dbReference>
<dbReference type="PANTHER" id="PTHR24223:SF447">
    <property type="entry name" value="MULTIDRUG RESISTANCE-ASSOCIATED PROTEIN 5"/>
    <property type="match status" value="1"/>
</dbReference>
<feature type="domain" description="ABC transporter" evidence="9">
    <location>
        <begin position="391"/>
        <end position="554"/>
    </location>
</feature>
<feature type="transmembrane region" description="Helical" evidence="8">
    <location>
        <begin position="137"/>
        <end position="157"/>
    </location>
</feature>
<dbReference type="PANTHER" id="PTHR24223">
    <property type="entry name" value="ATP-BINDING CASSETTE SUB-FAMILY C"/>
    <property type="match status" value="1"/>
</dbReference>
<dbReference type="GO" id="GO:0140359">
    <property type="term" value="F:ABC-type transporter activity"/>
    <property type="evidence" value="ECO:0007669"/>
    <property type="project" value="InterPro"/>
</dbReference>
<evidence type="ECO:0000256" key="2">
    <source>
        <dbReference type="ARBA" id="ARBA00022448"/>
    </source>
</evidence>
<evidence type="ECO:0000259" key="10">
    <source>
        <dbReference type="PROSITE" id="PS50929"/>
    </source>
</evidence>
<dbReference type="InterPro" id="IPR003439">
    <property type="entry name" value="ABC_transporter-like_ATP-bd"/>
</dbReference>
<dbReference type="InterPro" id="IPR017871">
    <property type="entry name" value="ABC_transporter-like_CS"/>
</dbReference>
<dbReference type="InterPro" id="IPR036640">
    <property type="entry name" value="ABC1_TM_sf"/>
</dbReference>
<dbReference type="InterPro" id="IPR027417">
    <property type="entry name" value="P-loop_NTPase"/>
</dbReference>
<keyword evidence="4" id="KW-0547">Nucleotide-binding</keyword>
<dbReference type="EMBL" id="CAJVPV010006800">
    <property type="protein sequence ID" value="CAG8610578.1"/>
    <property type="molecule type" value="Genomic_DNA"/>
</dbReference>
<organism evidence="11 12">
    <name type="scientific">Acaulospora morrowiae</name>
    <dbReference type="NCBI Taxonomy" id="94023"/>
    <lineage>
        <taxon>Eukaryota</taxon>
        <taxon>Fungi</taxon>
        <taxon>Fungi incertae sedis</taxon>
        <taxon>Mucoromycota</taxon>
        <taxon>Glomeromycotina</taxon>
        <taxon>Glomeromycetes</taxon>
        <taxon>Diversisporales</taxon>
        <taxon>Acaulosporaceae</taxon>
        <taxon>Acaulospora</taxon>
    </lineage>
</organism>
<evidence type="ECO:0000313" key="12">
    <source>
        <dbReference type="Proteomes" id="UP000789342"/>
    </source>
</evidence>
<evidence type="ECO:0000256" key="6">
    <source>
        <dbReference type="ARBA" id="ARBA00022989"/>
    </source>
</evidence>
<dbReference type="GO" id="GO:0016887">
    <property type="term" value="F:ATP hydrolysis activity"/>
    <property type="evidence" value="ECO:0007669"/>
    <property type="project" value="InterPro"/>
</dbReference>
<accession>A0A9N9CSL8</accession>
<evidence type="ECO:0000256" key="4">
    <source>
        <dbReference type="ARBA" id="ARBA00022741"/>
    </source>
</evidence>